<evidence type="ECO:0000256" key="10">
    <source>
        <dbReference type="SAM" id="MobiDB-lite"/>
    </source>
</evidence>
<evidence type="ECO:0000256" key="3">
    <source>
        <dbReference type="ARBA" id="ARBA00007460"/>
    </source>
</evidence>
<dbReference type="InterPro" id="IPR042541">
    <property type="entry name" value="BART_sf"/>
</dbReference>
<evidence type="ECO:0000256" key="9">
    <source>
        <dbReference type="ARBA" id="ARBA00031593"/>
    </source>
</evidence>
<feature type="domain" description="BART" evidence="11">
    <location>
        <begin position="4"/>
        <end position="115"/>
    </location>
</feature>
<feature type="non-terminal residue" evidence="12">
    <location>
        <position position="1"/>
    </location>
</feature>
<evidence type="ECO:0000256" key="6">
    <source>
        <dbReference type="ARBA" id="ARBA00023054"/>
    </source>
</evidence>
<dbReference type="Pfam" id="PF11527">
    <property type="entry name" value="ARL2_Bind_BART"/>
    <property type="match status" value="1"/>
</dbReference>
<comment type="similarity">
    <text evidence="3">Belongs to the CFAP36 family.</text>
</comment>
<dbReference type="AlphaFoldDB" id="A0AAD3DV52"/>
<evidence type="ECO:0000256" key="5">
    <source>
        <dbReference type="ARBA" id="ARBA00022490"/>
    </source>
</evidence>
<evidence type="ECO:0000259" key="11">
    <source>
        <dbReference type="Pfam" id="PF11527"/>
    </source>
</evidence>
<dbReference type="Proteomes" id="UP001054857">
    <property type="component" value="Unassembled WGS sequence"/>
</dbReference>
<name>A0AAD3DV52_9CHLO</name>
<evidence type="ECO:0000256" key="8">
    <source>
        <dbReference type="ARBA" id="ARBA00023273"/>
    </source>
</evidence>
<sequence>MADATWLAEAVVEFLKGPLYINPLMSFIDERCMIFTPEEENKLEYTTIHNDFKELVDRLLTDFLEDLGVGAEQFYEIVAAAQDSDQLTNFVVQTILTVDDFLMFKAMMVKRNIDLTNQVLQAYEQLEAQLQAAAAAGAGAAAGGEGEEGVAASAPSITSQAAATSAEEQALKEVMELSSRLHSAWAEEDALQRAMRALQMEDEETALPAAIAASLREMARYDSELADIQQAIALSLALEEERRRLAEQEAAPAAASTTGPLPPVKGAPSSGAAPPPPAAAAPAAASAEVGRTSQRFVPAPIDAPTGSGAGRARGRGAGYKSDGAGVDLEAIRKAAQQAAESQKKLIGKGDVNDEASRWLQEAKKKLVAQKQADREQEIEAYKASAAAGKGKAAGGAGAAASQDEA</sequence>
<dbReference type="GO" id="GO:0097546">
    <property type="term" value="C:ciliary base"/>
    <property type="evidence" value="ECO:0007669"/>
    <property type="project" value="TreeGrafter"/>
</dbReference>
<dbReference type="InterPro" id="IPR023379">
    <property type="entry name" value="BART_dom"/>
</dbReference>
<organism evidence="12 13">
    <name type="scientific">Astrephomene gubernaculifera</name>
    <dbReference type="NCBI Taxonomy" id="47775"/>
    <lineage>
        <taxon>Eukaryota</taxon>
        <taxon>Viridiplantae</taxon>
        <taxon>Chlorophyta</taxon>
        <taxon>core chlorophytes</taxon>
        <taxon>Chlorophyceae</taxon>
        <taxon>CS clade</taxon>
        <taxon>Chlamydomonadales</taxon>
        <taxon>Astrephomenaceae</taxon>
        <taxon>Astrephomene</taxon>
    </lineage>
</organism>
<evidence type="ECO:0000256" key="2">
    <source>
        <dbReference type="ARBA" id="ARBA00004496"/>
    </source>
</evidence>
<comment type="caution">
    <text evidence="12">The sequence shown here is derived from an EMBL/GenBank/DDBJ whole genome shotgun (WGS) entry which is preliminary data.</text>
</comment>
<keyword evidence="8" id="KW-0966">Cell projection</keyword>
<feature type="region of interest" description="Disordered" evidence="10">
    <location>
        <begin position="383"/>
        <end position="405"/>
    </location>
</feature>
<dbReference type="GO" id="GO:0005930">
    <property type="term" value="C:axoneme"/>
    <property type="evidence" value="ECO:0007669"/>
    <property type="project" value="TreeGrafter"/>
</dbReference>
<dbReference type="PANTHER" id="PTHR21532">
    <property type="entry name" value="PHOSPHODIESTERASE HL"/>
    <property type="match status" value="1"/>
</dbReference>
<reference evidence="12 13" key="1">
    <citation type="journal article" date="2021" name="Sci. Rep.">
        <title>Genome sequencing of the multicellular alga Astrephomene provides insights into convergent evolution of germ-soma differentiation.</title>
        <authorList>
            <person name="Yamashita S."/>
            <person name="Yamamoto K."/>
            <person name="Matsuzaki R."/>
            <person name="Suzuki S."/>
            <person name="Yamaguchi H."/>
            <person name="Hirooka S."/>
            <person name="Minakuchi Y."/>
            <person name="Miyagishima S."/>
            <person name="Kawachi M."/>
            <person name="Toyoda A."/>
            <person name="Nozaki H."/>
        </authorList>
    </citation>
    <scope>NUCLEOTIDE SEQUENCE [LARGE SCALE GENOMIC DNA]</scope>
    <source>
        <strain evidence="12 13">NIES-4017</strain>
    </source>
</reference>
<feature type="compositionally biased region" description="Gly residues" evidence="10">
    <location>
        <begin position="307"/>
        <end position="317"/>
    </location>
</feature>
<dbReference type="Gene3D" id="1.20.1520.10">
    <property type="entry name" value="ADP-ribosylation factor-like 2-binding protein, domain"/>
    <property type="match status" value="1"/>
</dbReference>
<keyword evidence="6" id="KW-0175">Coiled coil</keyword>
<dbReference type="EMBL" id="BMAR01000025">
    <property type="protein sequence ID" value="GFR48660.1"/>
    <property type="molecule type" value="Genomic_DNA"/>
</dbReference>
<evidence type="ECO:0000313" key="12">
    <source>
        <dbReference type="EMBL" id="GFR48660.1"/>
    </source>
</evidence>
<feature type="region of interest" description="Disordered" evidence="10">
    <location>
        <begin position="245"/>
        <end position="320"/>
    </location>
</feature>
<keyword evidence="7" id="KW-0969">Cilium</keyword>
<dbReference type="InterPro" id="IPR038888">
    <property type="entry name" value="CFAP36"/>
</dbReference>
<keyword evidence="13" id="KW-1185">Reference proteome</keyword>
<comment type="subcellular location">
    <subcellularLocation>
        <location evidence="1">Cell projection</location>
        <location evidence="1">Cilium</location>
    </subcellularLocation>
    <subcellularLocation>
        <location evidence="2">Cytoplasm</location>
    </subcellularLocation>
</comment>
<protein>
    <recommendedName>
        <fullName evidence="4">Cilia- and flagella-associated protein 36</fullName>
    </recommendedName>
    <alternativeName>
        <fullName evidence="9">Coiled-coil domain-containing protein 104</fullName>
    </alternativeName>
</protein>
<evidence type="ECO:0000256" key="1">
    <source>
        <dbReference type="ARBA" id="ARBA00004138"/>
    </source>
</evidence>
<dbReference type="PANTHER" id="PTHR21532:SF0">
    <property type="entry name" value="CILIA- AND FLAGELLA-ASSOCIATED PROTEIN 36"/>
    <property type="match status" value="1"/>
</dbReference>
<gene>
    <name evidence="12" type="ORF">Agub_g10615</name>
</gene>
<evidence type="ECO:0000313" key="13">
    <source>
        <dbReference type="Proteomes" id="UP001054857"/>
    </source>
</evidence>
<evidence type="ECO:0000256" key="7">
    <source>
        <dbReference type="ARBA" id="ARBA00023069"/>
    </source>
</evidence>
<proteinExistence type="inferred from homology"/>
<evidence type="ECO:0000256" key="4">
    <source>
        <dbReference type="ARBA" id="ARBA00021815"/>
    </source>
</evidence>
<keyword evidence="5" id="KW-0963">Cytoplasm</keyword>
<accession>A0AAD3DV52</accession>